<keyword evidence="1" id="KW-0175">Coiled coil</keyword>
<evidence type="ECO:0000256" key="2">
    <source>
        <dbReference type="SAM" id="Phobius"/>
    </source>
</evidence>
<keyword evidence="2" id="KW-1133">Transmembrane helix</keyword>
<evidence type="ECO:0000256" key="1">
    <source>
        <dbReference type="SAM" id="Coils"/>
    </source>
</evidence>
<dbReference type="Proteomes" id="UP001214250">
    <property type="component" value="Chromosome 2"/>
</dbReference>
<sequence length="241" mass="26845">MSQDNDESKDLELIQAIKKRIDKIEQLKKSQTSFRNFALVIIVVLIALLFARLNSIANELKNNQDAIVQAIKKDSEALLQSRLADLKKKAKSELLPSISASIKKEYAKNSEKLEGHIKSLETDLRKVTEDRIHKLLTNALDTAFDNIGETYTDVQIKELETNIETLAIAITEKVMATTADSIVALEPEFDGIADRLSSISVDVVNIEKIDHGLAERKLVAALLDLLKYQIVPEDAVQPVAQ</sequence>
<keyword evidence="4" id="KW-1185">Reference proteome</keyword>
<accession>A0ABY7VWY9</accession>
<evidence type="ECO:0000313" key="3">
    <source>
        <dbReference type="EMBL" id="WDE98299.1"/>
    </source>
</evidence>
<feature type="coiled-coil region" evidence="1">
    <location>
        <begin position="103"/>
        <end position="130"/>
    </location>
</feature>
<protein>
    <submittedName>
        <fullName evidence="3">Uncharacterized protein</fullName>
    </submittedName>
</protein>
<name>A0ABY7VWY9_9BACT</name>
<organism evidence="3 4">
    <name type="scientific">Lentisphaera profundi</name>
    <dbReference type="NCBI Taxonomy" id="1658616"/>
    <lineage>
        <taxon>Bacteria</taxon>
        <taxon>Pseudomonadati</taxon>
        <taxon>Lentisphaerota</taxon>
        <taxon>Lentisphaeria</taxon>
        <taxon>Lentisphaerales</taxon>
        <taxon>Lentisphaeraceae</taxon>
        <taxon>Lentisphaera</taxon>
    </lineage>
</organism>
<dbReference type="RefSeq" id="WP_274153173.1">
    <property type="nucleotide sequence ID" value="NZ_CP117812.1"/>
</dbReference>
<dbReference type="EMBL" id="CP117812">
    <property type="protein sequence ID" value="WDE98299.1"/>
    <property type="molecule type" value="Genomic_DNA"/>
</dbReference>
<reference evidence="3 4" key="1">
    <citation type="submission" date="2023-02" db="EMBL/GenBank/DDBJ databases">
        <title>Genome sequence of Lentisphaera profundi SAORIC-696.</title>
        <authorList>
            <person name="Kim e."/>
            <person name="Cho J.-C."/>
            <person name="Choi A."/>
            <person name="Kang I."/>
        </authorList>
    </citation>
    <scope>NUCLEOTIDE SEQUENCE [LARGE SCALE GENOMIC DNA]</scope>
    <source>
        <strain evidence="3 4">SAORIC-696</strain>
    </source>
</reference>
<proteinExistence type="predicted"/>
<keyword evidence="2" id="KW-0472">Membrane</keyword>
<evidence type="ECO:0000313" key="4">
    <source>
        <dbReference type="Proteomes" id="UP001214250"/>
    </source>
</evidence>
<keyword evidence="2" id="KW-0812">Transmembrane</keyword>
<gene>
    <name evidence="3" type="ORF">PQO03_21035</name>
</gene>
<feature type="transmembrane region" description="Helical" evidence="2">
    <location>
        <begin position="33"/>
        <end position="53"/>
    </location>
</feature>